<proteinExistence type="predicted"/>
<feature type="region of interest" description="Disordered" evidence="1">
    <location>
        <begin position="321"/>
        <end position="354"/>
    </location>
</feature>
<dbReference type="Proteomes" id="UP001652431">
    <property type="component" value="Unassembled WGS sequence"/>
</dbReference>
<dbReference type="EMBL" id="JAOQJU010000004">
    <property type="protein sequence ID" value="MCU6686092.1"/>
    <property type="molecule type" value="Genomic_DNA"/>
</dbReference>
<keyword evidence="3" id="KW-1185">Reference proteome</keyword>
<feature type="region of interest" description="Disordered" evidence="1">
    <location>
        <begin position="131"/>
        <end position="183"/>
    </location>
</feature>
<sequence length="354" mass="38780">MTTIKYAASGEQRKKLVNALSEILECESKYLKAPSYGYEVGSCVVNRTGDIEFPDDMTEEEIEAIVKKLTWHGFERILDEPTEEIDGAPVLEESALGAEDPTEENVSDAVEANVEESEDVLDETVVEEDKIAAAEDSAASKETSAESIEESEAPVLPEGNFESAEATKEATGEPSEKTSIPEATEPKKIVIELPGSYLDEAELGRVRAIVASKATVLKKALETDNLSIERKEDKVCFPWFTDHGIDGEAKAYMQLVSGIAKRAKMLTRVTATESPSDNDKFTMRLFLVSLNFKGPEYAFARKFLLRNLSGNSGWRTEEAKARHDARKIRTEIEAPEVTIGQSSEGGEADAGISE</sequence>
<feature type="compositionally biased region" description="Basic and acidic residues" evidence="1">
    <location>
        <begin position="165"/>
        <end position="176"/>
    </location>
</feature>
<feature type="compositionally biased region" description="Low complexity" evidence="1">
    <location>
        <begin position="134"/>
        <end position="146"/>
    </location>
</feature>
<name>A0ABT2RL00_9FIRM</name>
<evidence type="ECO:0000313" key="3">
    <source>
        <dbReference type="Proteomes" id="UP001652431"/>
    </source>
</evidence>
<accession>A0ABT2RL00</accession>
<protein>
    <recommendedName>
        <fullName evidence="4">Virulence protein</fullName>
    </recommendedName>
</protein>
<comment type="caution">
    <text evidence="2">The sequence shown here is derived from an EMBL/GenBank/DDBJ whole genome shotgun (WGS) entry which is preliminary data.</text>
</comment>
<feature type="compositionally biased region" description="Basic and acidic residues" evidence="1">
    <location>
        <begin position="321"/>
        <end position="332"/>
    </location>
</feature>
<evidence type="ECO:0000313" key="2">
    <source>
        <dbReference type="EMBL" id="MCU6686092.1"/>
    </source>
</evidence>
<reference evidence="2 3" key="1">
    <citation type="journal article" date="2021" name="ISME Commun">
        <title>Automated analysis of genomic sequences facilitates high-throughput and comprehensive description of bacteria.</title>
        <authorList>
            <person name="Hitch T.C.A."/>
        </authorList>
    </citation>
    <scope>NUCLEOTIDE SEQUENCE [LARGE SCALE GENOMIC DNA]</scope>
    <source>
        <strain evidence="2 3">Sanger_03</strain>
    </source>
</reference>
<organism evidence="2 3">
    <name type="scientific">Dorea acetigenes</name>
    <dbReference type="NCBI Taxonomy" id="2981787"/>
    <lineage>
        <taxon>Bacteria</taxon>
        <taxon>Bacillati</taxon>
        <taxon>Bacillota</taxon>
        <taxon>Clostridia</taxon>
        <taxon>Lachnospirales</taxon>
        <taxon>Lachnospiraceae</taxon>
        <taxon>Dorea</taxon>
    </lineage>
</organism>
<gene>
    <name evidence="2" type="ORF">OCV99_05885</name>
</gene>
<dbReference type="RefSeq" id="WP_158369096.1">
    <property type="nucleotide sequence ID" value="NZ_JAOQJU010000004.1"/>
</dbReference>
<evidence type="ECO:0000256" key="1">
    <source>
        <dbReference type="SAM" id="MobiDB-lite"/>
    </source>
</evidence>
<evidence type="ECO:0008006" key="4">
    <source>
        <dbReference type="Google" id="ProtNLM"/>
    </source>
</evidence>